<evidence type="ECO:0000313" key="3">
    <source>
        <dbReference type="EMBL" id="CAK9856921.1"/>
    </source>
</evidence>
<organism evidence="3 4">
    <name type="scientific">Sphagnum jensenii</name>
    <dbReference type="NCBI Taxonomy" id="128206"/>
    <lineage>
        <taxon>Eukaryota</taxon>
        <taxon>Viridiplantae</taxon>
        <taxon>Streptophyta</taxon>
        <taxon>Embryophyta</taxon>
        <taxon>Bryophyta</taxon>
        <taxon>Sphagnophytina</taxon>
        <taxon>Sphagnopsida</taxon>
        <taxon>Sphagnales</taxon>
        <taxon>Sphagnaceae</taxon>
        <taxon>Sphagnum</taxon>
    </lineage>
</organism>
<name>A0ABP1A4R3_9BRYO</name>
<sequence length="487" mass="53603">MLEKILLYLRASNRTSGKGSIAESRELLAVLNTESNDLAANPPNSADFATFLKKIHDLLVTAETTIKSAFLRVIRLSMSTKSHCESIVSEEIDWVIITSLERDSEQVILERMQALKLIKKFISIAPTAFPVSFARSLVAIANSKDDNIRRVCIEILRELSVVNPEVVTKVNGFSCLLEAVLDPSTNDMGESIVLSLLYLMNSQSTSVDYFVLCVTEQPLPLTETYHFIPQVSMALQEVILEAFTDILEPVISRVSEEAYRTSILPSTERGRENSVFDPRTGESTKKSSSYMTSFLRAAAPFSPAFLRKNSGPAFSKDRSVSEAMANLNVPGGAHRASQLLLSLADTFSVAPYSFSTGVTVEEVPPPATGVVSVKLKRPSVIVNNTNTGGGNNTGRFIPPNTVKFLKDLAVEMKLSCMSSSTQNNINYYTSSNFSLLQDLNAKFINTSDKLEFRKQIEASKTIGKEVRLIKYSLCSSAIHYTPTFSIN</sequence>
<protein>
    <recommendedName>
        <fullName evidence="2">Rapamycin-insensitive companion of mTOR N-terminal domain-containing protein</fullName>
    </recommendedName>
</protein>
<dbReference type="PANTHER" id="PTHR13298:SF11">
    <property type="entry name" value="RAPAMYCIN-INSENSITIVE COMPANION OF MTOR"/>
    <property type="match status" value="1"/>
</dbReference>
<gene>
    <name evidence="3" type="ORF">CSSPJE1EN2_LOCUS26853</name>
</gene>
<dbReference type="SUPFAM" id="SSF48371">
    <property type="entry name" value="ARM repeat"/>
    <property type="match status" value="1"/>
</dbReference>
<keyword evidence="4" id="KW-1185">Reference proteome</keyword>
<dbReference type="EMBL" id="CAXHBF010000591">
    <property type="protein sequence ID" value="CAK9856921.1"/>
    <property type="molecule type" value="Genomic_DNA"/>
</dbReference>
<evidence type="ECO:0000256" key="1">
    <source>
        <dbReference type="ARBA" id="ARBA00008878"/>
    </source>
</evidence>
<comment type="caution">
    <text evidence="3">The sequence shown here is derived from an EMBL/GenBank/DDBJ whole genome shotgun (WGS) entry which is preliminary data.</text>
</comment>
<dbReference type="InterPro" id="IPR028268">
    <property type="entry name" value="Pianissimo_fam"/>
</dbReference>
<dbReference type="PANTHER" id="PTHR13298">
    <property type="entry name" value="CYTOSOLIC REGULATOR PIANISSIMO"/>
    <property type="match status" value="1"/>
</dbReference>
<dbReference type="InterPro" id="IPR016024">
    <property type="entry name" value="ARM-type_fold"/>
</dbReference>
<proteinExistence type="inferred from homology"/>
<dbReference type="Proteomes" id="UP001497522">
    <property type="component" value="Unassembled WGS sequence"/>
</dbReference>
<feature type="domain" description="Rapamycin-insensitive companion of mTOR N-terminal" evidence="2">
    <location>
        <begin position="32"/>
        <end position="454"/>
    </location>
</feature>
<dbReference type="SMART" id="SM01308">
    <property type="entry name" value="RICTOR_N"/>
    <property type="match status" value="1"/>
</dbReference>
<dbReference type="InterPro" id="IPR028267">
    <property type="entry name" value="Pianissimo_N"/>
</dbReference>
<reference evidence="3" key="1">
    <citation type="submission" date="2024-03" db="EMBL/GenBank/DDBJ databases">
        <authorList>
            <consortium name="ELIXIR-Norway"/>
            <consortium name="Elixir Norway"/>
        </authorList>
    </citation>
    <scope>NUCLEOTIDE SEQUENCE</scope>
</reference>
<accession>A0ABP1A4R3</accession>
<dbReference type="Pfam" id="PF14664">
    <property type="entry name" value="RICTOR_N"/>
    <property type="match status" value="1"/>
</dbReference>
<evidence type="ECO:0000313" key="4">
    <source>
        <dbReference type="Proteomes" id="UP001497522"/>
    </source>
</evidence>
<comment type="similarity">
    <text evidence="1">Belongs to the RICTOR family.</text>
</comment>
<evidence type="ECO:0000259" key="2">
    <source>
        <dbReference type="SMART" id="SM01308"/>
    </source>
</evidence>